<comment type="catalytic activity">
    <reaction evidence="1">
        <text>ATP + protein L-histidine = ADP + protein N-phospho-L-histidine.</text>
        <dbReference type="EC" id="2.7.13.3"/>
    </reaction>
</comment>
<keyword evidence="4" id="KW-0597">Phosphoprotein</keyword>
<evidence type="ECO:0000313" key="20">
    <source>
        <dbReference type="Proteomes" id="UP000196640"/>
    </source>
</evidence>
<keyword evidence="13" id="KW-0157">Chromophore</keyword>
<evidence type="ECO:0000256" key="7">
    <source>
        <dbReference type="ARBA" id="ARBA00022643"/>
    </source>
</evidence>
<evidence type="ECO:0000256" key="6">
    <source>
        <dbReference type="ARBA" id="ARBA00022630"/>
    </source>
</evidence>
<evidence type="ECO:0000256" key="5">
    <source>
        <dbReference type="ARBA" id="ARBA00022606"/>
    </source>
</evidence>
<dbReference type="InterPro" id="IPR000700">
    <property type="entry name" value="PAS-assoc_C"/>
</dbReference>
<dbReference type="GO" id="GO:0004673">
    <property type="term" value="F:protein histidine kinase activity"/>
    <property type="evidence" value="ECO:0007669"/>
    <property type="project" value="UniProtKB-EC"/>
</dbReference>
<evidence type="ECO:0000256" key="8">
    <source>
        <dbReference type="ARBA" id="ARBA00022679"/>
    </source>
</evidence>
<dbReference type="Gene3D" id="2.10.70.100">
    <property type="match status" value="1"/>
</dbReference>
<dbReference type="Pfam" id="PF13426">
    <property type="entry name" value="PAS_9"/>
    <property type="match status" value="1"/>
</dbReference>
<dbReference type="AlphaFoldDB" id="A0A212AL90"/>
<dbReference type="PANTHER" id="PTHR41523:SF7">
    <property type="entry name" value="HISTIDINE KINASE"/>
    <property type="match status" value="1"/>
</dbReference>
<keyword evidence="14" id="KW-0843">Virulence</keyword>
<dbReference type="SMART" id="SM00086">
    <property type="entry name" value="PAC"/>
    <property type="match status" value="2"/>
</dbReference>
<dbReference type="InterPro" id="IPR036890">
    <property type="entry name" value="HATPase_C_sf"/>
</dbReference>
<dbReference type="OrthoDB" id="9816309at2"/>
<dbReference type="Pfam" id="PF07536">
    <property type="entry name" value="HWE_HK"/>
    <property type="match status" value="1"/>
</dbReference>
<dbReference type="STRING" id="366616.CG51_01635"/>
<keyword evidence="10" id="KW-0547">Nucleotide-binding</keyword>
<evidence type="ECO:0000256" key="1">
    <source>
        <dbReference type="ARBA" id="ARBA00000085"/>
    </source>
</evidence>
<dbReference type="InterPro" id="IPR035965">
    <property type="entry name" value="PAS-like_dom_sf"/>
</dbReference>
<dbReference type="EMBL" id="NIPX01000028">
    <property type="protein sequence ID" value="OWJ82225.1"/>
    <property type="molecule type" value="Genomic_DNA"/>
</dbReference>
<dbReference type="Pfam" id="PF08447">
    <property type="entry name" value="PAS_3"/>
    <property type="match status" value="1"/>
</dbReference>
<dbReference type="InterPro" id="IPR013655">
    <property type="entry name" value="PAS_fold_3"/>
</dbReference>
<evidence type="ECO:0000259" key="16">
    <source>
        <dbReference type="PROSITE" id="PS50112"/>
    </source>
</evidence>
<keyword evidence="5" id="KW-0716">Sensory transduction</keyword>
<proteinExistence type="predicted"/>
<dbReference type="EC" id="2.7.13.3" evidence="2"/>
<keyword evidence="9" id="KW-0677">Repeat</keyword>
<dbReference type="PROSITE" id="PS50113">
    <property type="entry name" value="PAC"/>
    <property type="match status" value="2"/>
</dbReference>
<dbReference type="Gene3D" id="3.30.565.10">
    <property type="entry name" value="Histidine kinase-like ATPase, C-terminal domain"/>
    <property type="match status" value="1"/>
</dbReference>
<dbReference type="GO" id="GO:0009881">
    <property type="term" value="F:photoreceptor activity"/>
    <property type="evidence" value="ECO:0007669"/>
    <property type="project" value="UniProtKB-KW"/>
</dbReference>
<dbReference type="InterPro" id="IPR011102">
    <property type="entry name" value="Sig_transdc_His_kinase_HWE"/>
</dbReference>
<accession>A0A212AL90</accession>
<dbReference type="GO" id="GO:0005524">
    <property type="term" value="F:ATP binding"/>
    <property type="evidence" value="ECO:0007669"/>
    <property type="project" value="UniProtKB-KW"/>
</dbReference>
<dbReference type="CDD" id="cd00130">
    <property type="entry name" value="PAS"/>
    <property type="match status" value="2"/>
</dbReference>
<dbReference type="Proteomes" id="UP000214673">
    <property type="component" value="Unassembled WGS sequence"/>
</dbReference>
<dbReference type="Proteomes" id="UP000196640">
    <property type="component" value="Unassembled WGS sequence"/>
</dbReference>
<evidence type="ECO:0000313" key="21">
    <source>
        <dbReference type="Proteomes" id="UP000214673"/>
    </source>
</evidence>
<dbReference type="PANTHER" id="PTHR41523">
    <property type="entry name" value="TWO-COMPONENT SYSTEM SENSOR PROTEIN"/>
    <property type="match status" value="1"/>
</dbReference>
<keyword evidence="7" id="KW-0288">FMN</keyword>
<evidence type="ECO:0000313" key="19">
    <source>
        <dbReference type="EMBL" id="OWJ82225.1"/>
    </source>
</evidence>
<protein>
    <recommendedName>
        <fullName evidence="2">histidine kinase</fullName>
        <ecNumber evidence="2">2.7.13.3</ecNumber>
    </recommendedName>
</protein>
<evidence type="ECO:0000256" key="11">
    <source>
        <dbReference type="ARBA" id="ARBA00022777"/>
    </source>
</evidence>
<evidence type="ECO:0000256" key="10">
    <source>
        <dbReference type="ARBA" id="ARBA00022741"/>
    </source>
</evidence>
<name>A0A212AL90_9RHOB</name>
<evidence type="ECO:0000313" key="18">
    <source>
        <dbReference type="EMBL" id="OWJ76505.1"/>
    </source>
</evidence>
<dbReference type="SUPFAM" id="SSF55785">
    <property type="entry name" value="PYP-like sensor domain (PAS domain)"/>
    <property type="match status" value="2"/>
</dbReference>
<comment type="caution">
    <text evidence="19">The sequence shown here is derived from an EMBL/GenBank/DDBJ whole genome shotgun (WGS) entry which is preliminary data.</text>
</comment>
<feature type="domain" description="PAS" evidence="16">
    <location>
        <begin position="28"/>
        <end position="67"/>
    </location>
</feature>
<keyword evidence="11 19" id="KW-0418">Kinase</keyword>
<dbReference type="SUPFAM" id="SSF55874">
    <property type="entry name" value="ATPase domain of HSP90 chaperone/DNA topoisomerase II/histidine kinase"/>
    <property type="match status" value="1"/>
</dbReference>
<evidence type="ECO:0000256" key="14">
    <source>
        <dbReference type="ARBA" id="ARBA00023026"/>
    </source>
</evidence>
<sequence length="485" mass="54309">MSDPLEELRIDREIHSRMPGSDPFAAPMRTTRMPMIITDPRLPDNPIVFANSAFLKLTGYESNEVLGCNCRFLQGPGTNAEDVGRLRHAIRDREPLEIDLLNYRKDGTIFWNRLLVSPVFDDGELTYFFASQLDVTWERTAGFFSDRNEMERGMQQRIADLTASEERLNFTLKAGGLGTWTLDVASERLVASAICKANFGRGPAESFSYADLKAAIHPDDAERWGATVAAAMASEGDLHVEYRAIWPDGSVHWIEIRAETRFDDDHRPVMMSGISIDITARKAAEAYRDLMNREMGHRIKNILSTVGSIVRQSLRADAQVPAMRDVLLRRINALSGAHDVLTGKDWDIAALRQTVEKAVLPFNSEHRIHYFGPDLDISHRASSALTMALHELATNAVKYGALSGEEGRVRVEWFIEDERFELRWIETGGPTVTLPERKGFGSTMIEYALSASVDGTAQIEYLPDGVRFQLVTDLDAMQAGDTRST</sequence>
<feature type="domain" description="PAC" evidence="17">
    <location>
        <begin position="94"/>
        <end position="147"/>
    </location>
</feature>
<evidence type="ECO:0000256" key="4">
    <source>
        <dbReference type="ARBA" id="ARBA00022553"/>
    </source>
</evidence>
<dbReference type="SMART" id="SM00911">
    <property type="entry name" value="HWE_HK"/>
    <property type="match status" value="1"/>
</dbReference>
<evidence type="ECO:0000259" key="17">
    <source>
        <dbReference type="PROSITE" id="PS50113"/>
    </source>
</evidence>
<evidence type="ECO:0000256" key="12">
    <source>
        <dbReference type="ARBA" id="ARBA00022840"/>
    </source>
</evidence>
<dbReference type="InterPro" id="IPR000014">
    <property type="entry name" value="PAS"/>
</dbReference>
<evidence type="ECO:0000256" key="2">
    <source>
        <dbReference type="ARBA" id="ARBA00012438"/>
    </source>
</evidence>
<dbReference type="SMART" id="SM00091">
    <property type="entry name" value="PAS"/>
    <property type="match status" value="2"/>
</dbReference>
<dbReference type="NCBIfam" id="TIGR00229">
    <property type="entry name" value="sensory_box"/>
    <property type="match status" value="1"/>
</dbReference>
<evidence type="ECO:0000256" key="15">
    <source>
        <dbReference type="ARBA" id="ARBA00023170"/>
    </source>
</evidence>
<dbReference type="EMBL" id="NIPV01000026">
    <property type="protein sequence ID" value="OWJ76505.1"/>
    <property type="molecule type" value="Genomic_DNA"/>
</dbReference>
<keyword evidence="21" id="KW-1185">Reference proteome</keyword>
<feature type="domain" description="PAC" evidence="17">
    <location>
        <begin position="238"/>
        <end position="290"/>
    </location>
</feature>
<dbReference type="PROSITE" id="PS50112">
    <property type="entry name" value="PAS"/>
    <property type="match status" value="1"/>
</dbReference>
<dbReference type="InterPro" id="IPR001610">
    <property type="entry name" value="PAC"/>
</dbReference>
<keyword evidence="12" id="KW-0067">ATP-binding</keyword>
<evidence type="ECO:0000256" key="13">
    <source>
        <dbReference type="ARBA" id="ARBA00022991"/>
    </source>
</evidence>
<keyword evidence="3" id="KW-0600">Photoreceptor protein</keyword>
<keyword evidence="6" id="KW-0285">Flavoprotein</keyword>
<gene>
    <name evidence="19" type="ORF">CDV52_14900</name>
    <name evidence="18" type="ORF">CDV53_08250</name>
</gene>
<reference evidence="20 21" key="1">
    <citation type="submission" date="2016-11" db="EMBL/GenBank/DDBJ databases">
        <title>Comparison of Traditional DNA-DNA Hybridization with In Silico Genomic Analysis.</title>
        <authorList>
            <person name="Nicholson A.C."/>
            <person name="Sammons S."/>
            <person name="Humrighouse B.W."/>
            <person name="Graziano J."/>
            <person name="Lasker B."/>
            <person name="Whitney A.M."/>
            <person name="Mcquiston J.R."/>
        </authorList>
    </citation>
    <scope>NUCLEOTIDE SEQUENCE [LARGE SCALE GENOMIC DNA]</scope>
    <source>
        <strain evidence="18 21">H1892</strain>
        <strain evidence="19 20">H2381</strain>
    </source>
</reference>
<evidence type="ECO:0000256" key="9">
    <source>
        <dbReference type="ARBA" id="ARBA00022737"/>
    </source>
</evidence>
<dbReference type="Gene3D" id="3.30.450.20">
    <property type="entry name" value="PAS domain"/>
    <property type="match status" value="2"/>
</dbReference>
<dbReference type="RefSeq" id="WP_035744242.1">
    <property type="nucleotide sequence ID" value="NZ_CALUEG010000016.1"/>
</dbReference>
<evidence type="ECO:0000256" key="3">
    <source>
        <dbReference type="ARBA" id="ARBA00022543"/>
    </source>
</evidence>
<keyword evidence="15" id="KW-0675">Receptor</keyword>
<keyword evidence="8" id="KW-0808">Transferase</keyword>
<organism evidence="19 20">
    <name type="scientific">Haematobacter missouriensis</name>
    <dbReference type="NCBI Taxonomy" id="366616"/>
    <lineage>
        <taxon>Bacteria</taxon>
        <taxon>Pseudomonadati</taxon>
        <taxon>Pseudomonadota</taxon>
        <taxon>Alphaproteobacteria</taxon>
        <taxon>Rhodobacterales</taxon>
        <taxon>Paracoccaceae</taxon>
        <taxon>Haematobacter</taxon>
    </lineage>
</organism>